<reference evidence="10 11" key="1">
    <citation type="submission" date="2020-08" db="EMBL/GenBank/DDBJ databases">
        <title>Genomic Encyclopedia of Type Strains, Phase IV (KMG-IV): sequencing the most valuable type-strain genomes for metagenomic binning, comparative biology and taxonomic classification.</title>
        <authorList>
            <person name="Goeker M."/>
        </authorList>
    </citation>
    <scope>NUCLEOTIDE SEQUENCE [LARGE SCALE GENOMIC DNA]</scope>
    <source>
        <strain evidence="10 11">DSM 102189</strain>
    </source>
</reference>
<dbReference type="AlphaFoldDB" id="A0A841L5R6"/>
<keyword evidence="6 7" id="KW-0472">Membrane</keyword>
<keyword evidence="3" id="KW-1003">Cell membrane</keyword>
<name>A0A841L5R6_9SPHN</name>
<evidence type="ECO:0000256" key="6">
    <source>
        <dbReference type="ARBA" id="ARBA00023136"/>
    </source>
</evidence>
<evidence type="ECO:0000256" key="5">
    <source>
        <dbReference type="ARBA" id="ARBA00022989"/>
    </source>
</evidence>
<proteinExistence type="inferred from homology"/>
<evidence type="ECO:0000259" key="8">
    <source>
        <dbReference type="Pfam" id="PF04239"/>
    </source>
</evidence>
<evidence type="ECO:0000256" key="4">
    <source>
        <dbReference type="ARBA" id="ARBA00022692"/>
    </source>
</evidence>
<organism evidence="10 11">
    <name type="scientific">Polymorphobacter multimanifer</name>
    <dbReference type="NCBI Taxonomy" id="1070431"/>
    <lineage>
        <taxon>Bacteria</taxon>
        <taxon>Pseudomonadati</taxon>
        <taxon>Pseudomonadota</taxon>
        <taxon>Alphaproteobacteria</taxon>
        <taxon>Sphingomonadales</taxon>
        <taxon>Sphingosinicellaceae</taxon>
        <taxon>Polymorphobacter</taxon>
    </lineage>
</organism>
<dbReference type="InterPro" id="IPR048454">
    <property type="entry name" value="YetF_N"/>
</dbReference>
<feature type="transmembrane region" description="Helical" evidence="7">
    <location>
        <begin position="64"/>
        <end position="86"/>
    </location>
</feature>
<dbReference type="PANTHER" id="PTHR34582:SF6">
    <property type="entry name" value="UPF0702 TRANSMEMBRANE PROTEIN YCAP"/>
    <property type="match status" value="1"/>
</dbReference>
<dbReference type="RefSeq" id="WP_184194794.1">
    <property type="nucleotide sequence ID" value="NZ_JACIIV010000003.1"/>
</dbReference>
<feature type="transmembrane region" description="Helical" evidence="7">
    <location>
        <begin position="39"/>
        <end position="58"/>
    </location>
</feature>
<evidence type="ECO:0000313" key="10">
    <source>
        <dbReference type="EMBL" id="MBB6226313.1"/>
    </source>
</evidence>
<dbReference type="GO" id="GO:0005886">
    <property type="term" value="C:plasma membrane"/>
    <property type="evidence" value="ECO:0007669"/>
    <property type="project" value="UniProtKB-SubCell"/>
</dbReference>
<dbReference type="InterPro" id="IPR007353">
    <property type="entry name" value="DUF421"/>
</dbReference>
<dbReference type="EMBL" id="JACIIV010000003">
    <property type="protein sequence ID" value="MBB6226313.1"/>
    <property type="molecule type" value="Genomic_DNA"/>
</dbReference>
<dbReference type="Pfam" id="PF04239">
    <property type="entry name" value="DUF421"/>
    <property type="match status" value="1"/>
</dbReference>
<sequence>MLFDNLQGVLRVVIMGALAYVALIAILRSSGKRTLAKMNAFDLVVTVALGSTLATILLSKDVALAEGIAALLVLVLLQYAIAAMSVRWRWVAELAKSDARTLLLDGVIDSAACRDERVTEEELRSAVRSAGHGDLDGIAAVVIETDGRFSVIPQGQAGSRSAFPARPEKQ</sequence>
<dbReference type="InterPro" id="IPR023090">
    <property type="entry name" value="UPF0702_alpha/beta_dom_sf"/>
</dbReference>
<evidence type="ECO:0000256" key="3">
    <source>
        <dbReference type="ARBA" id="ARBA00022475"/>
    </source>
</evidence>
<dbReference type="PANTHER" id="PTHR34582">
    <property type="entry name" value="UPF0702 TRANSMEMBRANE PROTEIN YCAP"/>
    <property type="match status" value="1"/>
</dbReference>
<keyword evidence="11" id="KW-1185">Reference proteome</keyword>
<dbReference type="Pfam" id="PF20730">
    <property type="entry name" value="YetF_N"/>
    <property type="match status" value="1"/>
</dbReference>
<comment type="subcellular location">
    <subcellularLocation>
        <location evidence="1">Cell membrane</location>
        <topology evidence="1">Multi-pass membrane protein</topology>
    </subcellularLocation>
</comment>
<feature type="domain" description="YetF-like N-terminal transmembrane" evidence="9">
    <location>
        <begin position="18"/>
        <end position="82"/>
    </location>
</feature>
<dbReference type="Gene3D" id="3.30.240.20">
    <property type="entry name" value="bsu07140 like domains"/>
    <property type="match status" value="1"/>
</dbReference>
<protein>
    <submittedName>
        <fullName evidence="10">Uncharacterized membrane protein YcaP (DUF421 family)</fullName>
    </submittedName>
</protein>
<keyword evidence="4 7" id="KW-0812">Transmembrane</keyword>
<feature type="transmembrane region" description="Helical" evidence="7">
    <location>
        <begin position="6"/>
        <end position="27"/>
    </location>
</feature>
<comment type="caution">
    <text evidence="10">The sequence shown here is derived from an EMBL/GenBank/DDBJ whole genome shotgun (WGS) entry which is preliminary data.</text>
</comment>
<gene>
    <name evidence="10" type="ORF">FHS79_000467</name>
</gene>
<evidence type="ECO:0000259" key="9">
    <source>
        <dbReference type="Pfam" id="PF20730"/>
    </source>
</evidence>
<evidence type="ECO:0000256" key="7">
    <source>
        <dbReference type="SAM" id="Phobius"/>
    </source>
</evidence>
<feature type="domain" description="YetF C-terminal" evidence="8">
    <location>
        <begin position="87"/>
        <end position="157"/>
    </location>
</feature>
<dbReference type="Proteomes" id="UP000538147">
    <property type="component" value="Unassembled WGS sequence"/>
</dbReference>
<evidence type="ECO:0000256" key="2">
    <source>
        <dbReference type="ARBA" id="ARBA00006448"/>
    </source>
</evidence>
<evidence type="ECO:0000256" key="1">
    <source>
        <dbReference type="ARBA" id="ARBA00004651"/>
    </source>
</evidence>
<accession>A0A841L5R6</accession>
<evidence type="ECO:0000313" key="11">
    <source>
        <dbReference type="Proteomes" id="UP000538147"/>
    </source>
</evidence>
<keyword evidence="5 7" id="KW-1133">Transmembrane helix</keyword>
<comment type="similarity">
    <text evidence="2">Belongs to the UPF0702 family.</text>
</comment>